<dbReference type="RefSeq" id="WP_163732587.1">
    <property type="nucleotide sequence ID" value="NZ_JAAGOA010000002.1"/>
</dbReference>
<comment type="caution">
    <text evidence="3">The sequence shown here is derived from an EMBL/GenBank/DDBJ whole genome shotgun (WGS) entry which is preliminary data.</text>
</comment>
<gene>
    <name evidence="3" type="ORF">G1H10_03185</name>
</gene>
<sequence>MLFHLTDRILDYEPGRSIRACKVTSRLETYWRETPSGMSMPRPLVLETLCQAGAWLVMLQTDLVRRAALLSVGEVRFIRDVRPGDVLVADATVEASSDEMAVLSGQVSVDSHPVMTASDLMCALIEPAELDDPEITRRQLAARTDRLRTAEPVSGRPG</sequence>
<dbReference type="InterPro" id="IPR029069">
    <property type="entry name" value="HotDog_dom_sf"/>
</dbReference>
<dbReference type="GO" id="GO:0016829">
    <property type="term" value="F:lyase activity"/>
    <property type="evidence" value="ECO:0007669"/>
    <property type="project" value="UniProtKB-KW"/>
</dbReference>
<dbReference type="EMBL" id="JAAGOA010000002">
    <property type="protein sequence ID" value="NED99166.1"/>
    <property type="molecule type" value="Genomic_DNA"/>
</dbReference>
<dbReference type="AlphaFoldDB" id="A0A6L9S2B3"/>
<evidence type="ECO:0000256" key="1">
    <source>
        <dbReference type="ARBA" id="ARBA00009174"/>
    </source>
</evidence>
<protein>
    <submittedName>
        <fullName evidence="3">3-hydroxylacyl-ACP dehydratase</fullName>
    </submittedName>
</protein>
<organism evidence="3 4">
    <name type="scientific">Phytoactinopolyspora halotolerans</name>
    <dbReference type="NCBI Taxonomy" id="1981512"/>
    <lineage>
        <taxon>Bacteria</taxon>
        <taxon>Bacillati</taxon>
        <taxon>Actinomycetota</taxon>
        <taxon>Actinomycetes</taxon>
        <taxon>Jiangellales</taxon>
        <taxon>Jiangellaceae</taxon>
        <taxon>Phytoactinopolyspora</taxon>
    </lineage>
</organism>
<reference evidence="3 4" key="1">
    <citation type="submission" date="2020-02" db="EMBL/GenBank/DDBJ databases">
        <authorList>
            <person name="Li X.-J."/>
            <person name="Han X.-M."/>
        </authorList>
    </citation>
    <scope>NUCLEOTIDE SEQUENCE [LARGE SCALE GENOMIC DNA]</scope>
    <source>
        <strain evidence="3 4">CCTCC AB 2017055</strain>
    </source>
</reference>
<proteinExistence type="inferred from homology"/>
<dbReference type="PANTHER" id="PTHR30272">
    <property type="entry name" value="3-HYDROXYACYL-[ACYL-CARRIER-PROTEIN] DEHYDRATASE"/>
    <property type="match status" value="1"/>
</dbReference>
<dbReference type="Proteomes" id="UP000475214">
    <property type="component" value="Unassembled WGS sequence"/>
</dbReference>
<dbReference type="Pfam" id="PF07977">
    <property type="entry name" value="FabA"/>
    <property type="match status" value="1"/>
</dbReference>
<evidence type="ECO:0000313" key="3">
    <source>
        <dbReference type="EMBL" id="NED99166.1"/>
    </source>
</evidence>
<accession>A0A6L9S2B3</accession>
<name>A0A6L9S2B3_9ACTN</name>
<evidence type="ECO:0000313" key="4">
    <source>
        <dbReference type="Proteomes" id="UP000475214"/>
    </source>
</evidence>
<comment type="similarity">
    <text evidence="1">Belongs to the thioester dehydratase family. FabZ subfamily.</text>
</comment>
<dbReference type="Gene3D" id="3.10.129.10">
    <property type="entry name" value="Hotdog Thioesterase"/>
    <property type="match status" value="1"/>
</dbReference>
<keyword evidence="2" id="KW-0456">Lyase</keyword>
<evidence type="ECO:0000256" key="2">
    <source>
        <dbReference type="ARBA" id="ARBA00023239"/>
    </source>
</evidence>
<dbReference type="SUPFAM" id="SSF54637">
    <property type="entry name" value="Thioesterase/thiol ester dehydrase-isomerase"/>
    <property type="match status" value="1"/>
</dbReference>
<dbReference type="InterPro" id="IPR013114">
    <property type="entry name" value="FabA_FabZ"/>
</dbReference>
<dbReference type="PANTHER" id="PTHR30272:SF1">
    <property type="entry name" value="3-HYDROXYACYL-[ACYL-CARRIER-PROTEIN] DEHYDRATASE"/>
    <property type="match status" value="1"/>
</dbReference>
<keyword evidence="4" id="KW-1185">Reference proteome</keyword>